<organism evidence="2 3">
    <name type="scientific">Pristionchus mayeri</name>
    <dbReference type="NCBI Taxonomy" id="1317129"/>
    <lineage>
        <taxon>Eukaryota</taxon>
        <taxon>Metazoa</taxon>
        <taxon>Ecdysozoa</taxon>
        <taxon>Nematoda</taxon>
        <taxon>Chromadorea</taxon>
        <taxon>Rhabditida</taxon>
        <taxon>Rhabditina</taxon>
        <taxon>Diplogasteromorpha</taxon>
        <taxon>Diplogasteroidea</taxon>
        <taxon>Neodiplogasteridae</taxon>
        <taxon>Pristionchus</taxon>
    </lineage>
</organism>
<feature type="domain" description="F-box" evidence="1">
    <location>
        <begin position="6"/>
        <end position="51"/>
    </location>
</feature>
<accession>A0AAN5CFJ9</accession>
<dbReference type="EMBL" id="BTRK01000003">
    <property type="protein sequence ID" value="GMR40116.1"/>
    <property type="molecule type" value="Genomic_DNA"/>
</dbReference>
<protein>
    <recommendedName>
        <fullName evidence="1">F-box domain-containing protein</fullName>
    </recommendedName>
</protein>
<sequence>MHAQSPFPIEQLPQELVRMIVGYLPWKTNLKLRLVSRQFKQYVDEHLWKPLAYPLLSSLQLLMWKPDEKLPGTAVMTTISVPKKRQIVFRLRLASQMQLAHALEHNLWSNFESYEFNFESMDKHGDLLDHVRNCIGTRVDNLQIQRAESYLMPLPIEDIAKIIEGVRFRQLGLCHVPVNDDDVCFLEQQVFPSLDELWLNNIRMEMTDPSNFLLMISTYVRTVRILVSGVSDMDMSHIEFAELVVKMMSNKTDWLLAHDVHCSALCTPSSINLLREKLPKLGKKIWFQTNNSSGELDYTINEHRVRANDAYFGIKHVTREHEKA</sequence>
<name>A0AAN5CFJ9_9BILA</name>
<keyword evidence="3" id="KW-1185">Reference proteome</keyword>
<dbReference type="PROSITE" id="PS50181">
    <property type="entry name" value="FBOX"/>
    <property type="match status" value="1"/>
</dbReference>
<comment type="caution">
    <text evidence="2">The sequence shown here is derived from an EMBL/GenBank/DDBJ whole genome shotgun (WGS) entry which is preliminary data.</text>
</comment>
<dbReference type="SUPFAM" id="SSF81383">
    <property type="entry name" value="F-box domain"/>
    <property type="match status" value="1"/>
</dbReference>
<dbReference type="Pfam" id="PF12937">
    <property type="entry name" value="F-box-like"/>
    <property type="match status" value="1"/>
</dbReference>
<proteinExistence type="predicted"/>
<dbReference type="InterPro" id="IPR036047">
    <property type="entry name" value="F-box-like_dom_sf"/>
</dbReference>
<gene>
    <name evidence="2" type="ORF">PMAYCL1PPCAC_10311</name>
</gene>
<evidence type="ECO:0000313" key="2">
    <source>
        <dbReference type="EMBL" id="GMR40116.1"/>
    </source>
</evidence>
<dbReference type="AlphaFoldDB" id="A0AAN5CFJ9"/>
<evidence type="ECO:0000259" key="1">
    <source>
        <dbReference type="PROSITE" id="PS50181"/>
    </source>
</evidence>
<reference evidence="3" key="1">
    <citation type="submission" date="2022-10" db="EMBL/GenBank/DDBJ databases">
        <title>Genome assembly of Pristionchus species.</title>
        <authorList>
            <person name="Yoshida K."/>
            <person name="Sommer R.J."/>
        </authorList>
    </citation>
    <scope>NUCLEOTIDE SEQUENCE [LARGE SCALE GENOMIC DNA]</scope>
    <source>
        <strain evidence="3">RS5460</strain>
    </source>
</reference>
<dbReference type="InterPro" id="IPR001810">
    <property type="entry name" value="F-box_dom"/>
</dbReference>
<dbReference type="SMART" id="SM00256">
    <property type="entry name" value="FBOX"/>
    <property type="match status" value="1"/>
</dbReference>
<dbReference type="Proteomes" id="UP001328107">
    <property type="component" value="Unassembled WGS sequence"/>
</dbReference>
<evidence type="ECO:0000313" key="3">
    <source>
        <dbReference type="Proteomes" id="UP001328107"/>
    </source>
</evidence>
<dbReference type="Gene3D" id="1.20.1280.50">
    <property type="match status" value="1"/>
</dbReference>